<evidence type="ECO:0000256" key="2">
    <source>
        <dbReference type="ARBA" id="ARBA00022645"/>
    </source>
</evidence>
<dbReference type="SUPFAM" id="SSF53955">
    <property type="entry name" value="Lysozyme-like"/>
    <property type="match status" value="1"/>
</dbReference>
<evidence type="ECO:0000256" key="9">
    <source>
        <dbReference type="SAM" id="Phobius"/>
    </source>
</evidence>
<name>A0ABP9UN41_9BACT</name>
<dbReference type="InterPro" id="IPR023346">
    <property type="entry name" value="Lysozyme-like_dom_sf"/>
</dbReference>
<dbReference type="InterPro" id="IPR001264">
    <property type="entry name" value="Glyco_trans_51"/>
</dbReference>
<comment type="pathway">
    <text evidence="1">Cell wall biogenesis; peptidoglycan biosynthesis.</text>
</comment>
<keyword evidence="5" id="KW-0808">Transferase</keyword>
<comment type="catalytic activity">
    <reaction evidence="8">
        <text>[GlcNAc-(1-&gt;4)-Mur2Ac(oyl-L-Ala-gamma-D-Glu-L-Lys-D-Ala-D-Ala)](n)-di-trans,octa-cis-undecaprenyl diphosphate + beta-D-GlcNAc-(1-&gt;4)-Mur2Ac(oyl-L-Ala-gamma-D-Glu-L-Lys-D-Ala-D-Ala)-di-trans,octa-cis-undecaprenyl diphosphate = [GlcNAc-(1-&gt;4)-Mur2Ac(oyl-L-Ala-gamma-D-Glu-L-Lys-D-Ala-D-Ala)](n+1)-di-trans,octa-cis-undecaprenyl diphosphate + di-trans,octa-cis-undecaprenyl diphosphate + H(+)</text>
        <dbReference type="Rhea" id="RHEA:23708"/>
        <dbReference type="Rhea" id="RHEA-COMP:9602"/>
        <dbReference type="Rhea" id="RHEA-COMP:9603"/>
        <dbReference type="ChEBI" id="CHEBI:15378"/>
        <dbReference type="ChEBI" id="CHEBI:58405"/>
        <dbReference type="ChEBI" id="CHEBI:60033"/>
        <dbReference type="ChEBI" id="CHEBI:78435"/>
        <dbReference type="EC" id="2.4.99.28"/>
    </reaction>
</comment>
<dbReference type="InterPro" id="IPR036950">
    <property type="entry name" value="PBP_transglycosylase"/>
</dbReference>
<evidence type="ECO:0000256" key="5">
    <source>
        <dbReference type="ARBA" id="ARBA00022679"/>
    </source>
</evidence>
<evidence type="ECO:0000259" key="10">
    <source>
        <dbReference type="Pfam" id="PF00912"/>
    </source>
</evidence>
<dbReference type="EMBL" id="BAABRI010000011">
    <property type="protein sequence ID" value="GAA5482990.1"/>
    <property type="molecule type" value="Genomic_DNA"/>
</dbReference>
<keyword evidence="2" id="KW-0121">Carboxypeptidase</keyword>
<dbReference type="Gene3D" id="3.40.710.10">
    <property type="entry name" value="DD-peptidase/beta-lactamase superfamily"/>
    <property type="match status" value="2"/>
</dbReference>
<evidence type="ECO:0000256" key="4">
    <source>
        <dbReference type="ARBA" id="ARBA00022676"/>
    </source>
</evidence>
<dbReference type="Gene3D" id="1.10.3810.10">
    <property type="entry name" value="Biosynthetic peptidoglycan transglycosylase-like"/>
    <property type="match status" value="1"/>
</dbReference>
<evidence type="ECO:0000313" key="11">
    <source>
        <dbReference type="EMBL" id="GAA5482990.1"/>
    </source>
</evidence>
<accession>A0ABP9UN41</accession>
<proteinExistence type="predicted"/>
<keyword evidence="9" id="KW-1133">Transmembrane helix</keyword>
<gene>
    <name evidence="11" type="primary">pbpG_2</name>
    <name evidence="11" type="ORF">Hsar01_02216</name>
</gene>
<dbReference type="PANTHER" id="PTHR32282:SF33">
    <property type="entry name" value="PEPTIDOGLYCAN GLYCOSYLTRANSFERASE"/>
    <property type="match status" value="1"/>
</dbReference>
<evidence type="ECO:0000256" key="7">
    <source>
        <dbReference type="ARBA" id="ARBA00044770"/>
    </source>
</evidence>
<keyword evidence="12" id="KW-1185">Reference proteome</keyword>
<dbReference type="Proteomes" id="UP001476282">
    <property type="component" value="Unassembled WGS sequence"/>
</dbReference>
<keyword evidence="9" id="KW-0472">Membrane</keyword>
<evidence type="ECO:0000256" key="8">
    <source>
        <dbReference type="ARBA" id="ARBA00049902"/>
    </source>
</evidence>
<evidence type="ECO:0000313" key="12">
    <source>
        <dbReference type="Proteomes" id="UP001476282"/>
    </source>
</evidence>
<keyword evidence="9" id="KW-0812">Transmembrane</keyword>
<protein>
    <recommendedName>
        <fullName evidence="7">peptidoglycan glycosyltransferase</fullName>
        <ecNumber evidence="7">2.4.99.28</ecNumber>
    </recommendedName>
</protein>
<feature type="domain" description="Glycosyl transferase family 51" evidence="10">
    <location>
        <begin position="81"/>
        <end position="246"/>
    </location>
</feature>
<dbReference type="RefSeq" id="WP_353567115.1">
    <property type="nucleotide sequence ID" value="NZ_BAABRI010000011.1"/>
</dbReference>
<dbReference type="Pfam" id="PF00912">
    <property type="entry name" value="Transgly"/>
    <property type="match status" value="1"/>
</dbReference>
<comment type="caution">
    <text evidence="11">The sequence shown here is derived from an EMBL/GenBank/DDBJ whole genome shotgun (WGS) entry which is preliminary data.</text>
</comment>
<evidence type="ECO:0000256" key="6">
    <source>
        <dbReference type="ARBA" id="ARBA00023268"/>
    </source>
</evidence>
<evidence type="ECO:0000256" key="3">
    <source>
        <dbReference type="ARBA" id="ARBA00022670"/>
    </source>
</evidence>
<sequence length="569" mass="62819">MSTWRPVSRPPRWLAWLPGWALTLLKLSLWIGGGLAVLGLCVALFYFARAGRFDLDEVAAMPARTTILDRDDHPIEVSWGASRHLAKREDLPDFLVQCLEAREDARFFDHCGVDFRGLARATIRNIKDRDFTQGASTLTMQLARNTFDIRAKSIHRKLLEIALTLRIEGRYSKDEILTHYLNRIYFGSGCHGIDEAARTYFGKPVSKLHKGECAMLVGIIRGPHIFSPARNLEGARDQQSEVLDRMIAMGRITPQEKEAIQAMPIDIVPEDQRSAERSYAVQAVRHELGDILEASDIRLDGLVVHTTLATGWQLKLETDLSNTLLEAEQGAGWDHPVHREFTPGETPAYLQCAAVTLESRTGAVLALVGGRDFLDSRYDRTTGARRDLGSAFTPWVAAAAAERGKRVLPGNIMLTGRQIGPREAARISQRCGLGGPFLETEDLFRGSAACTPMEAAVALATLSNDGKRPTPYLISRITNAAGETLFQRKPDLSQAITTAAANEALELFDEVGMSRCFEGQTGSERDAWLLRVGPGGSTSIWLGFDEPTKICEDGRLRKVLDSLGQRLGE</sequence>
<reference evidence="11 12" key="1">
    <citation type="submission" date="2024-02" db="EMBL/GenBank/DDBJ databases">
        <title>Haloferula sargassicola NBRC 104335.</title>
        <authorList>
            <person name="Ichikawa N."/>
            <person name="Katano-Makiyama Y."/>
            <person name="Hidaka K."/>
        </authorList>
    </citation>
    <scope>NUCLEOTIDE SEQUENCE [LARGE SCALE GENOMIC DNA]</scope>
    <source>
        <strain evidence="11 12">NBRC 104335</strain>
    </source>
</reference>
<dbReference type="InterPro" id="IPR012338">
    <property type="entry name" value="Beta-lactam/transpept-like"/>
</dbReference>
<keyword evidence="4" id="KW-0328">Glycosyltransferase</keyword>
<dbReference type="EC" id="2.4.99.28" evidence="7"/>
<feature type="transmembrane region" description="Helical" evidence="9">
    <location>
        <begin position="20"/>
        <end position="47"/>
    </location>
</feature>
<organism evidence="11 12">
    <name type="scientific">Haloferula sargassicola</name>
    <dbReference type="NCBI Taxonomy" id="490096"/>
    <lineage>
        <taxon>Bacteria</taxon>
        <taxon>Pseudomonadati</taxon>
        <taxon>Verrucomicrobiota</taxon>
        <taxon>Verrucomicrobiia</taxon>
        <taxon>Verrucomicrobiales</taxon>
        <taxon>Verrucomicrobiaceae</taxon>
        <taxon>Haloferula</taxon>
    </lineage>
</organism>
<dbReference type="InterPro" id="IPR050396">
    <property type="entry name" value="Glycosyltr_51/Transpeptidase"/>
</dbReference>
<dbReference type="PANTHER" id="PTHR32282">
    <property type="entry name" value="BINDING PROTEIN TRANSPEPTIDASE, PUTATIVE-RELATED"/>
    <property type="match status" value="1"/>
</dbReference>
<evidence type="ECO:0000256" key="1">
    <source>
        <dbReference type="ARBA" id="ARBA00004752"/>
    </source>
</evidence>
<dbReference type="SUPFAM" id="SSF56601">
    <property type="entry name" value="beta-lactamase/transpeptidase-like"/>
    <property type="match status" value="1"/>
</dbReference>
<keyword evidence="3" id="KW-0645">Protease</keyword>
<keyword evidence="3" id="KW-0378">Hydrolase</keyword>
<keyword evidence="6" id="KW-0511">Multifunctional enzyme</keyword>